<organism evidence="1 2">
    <name type="scientific">Saccharophagus degradans</name>
    <dbReference type="NCBI Taxonomy" id="86304"/>
    <lineage>
        <taxon>Bacteria</taxon>
        <taxon>Pseudomonadati</taxon>
        <taxon>Pseudomonadota</taxon>
        <taxon>Gammaproteobacteria</taxon>
        <taxon>Cellvibrionales</taxon>
        <taxon>Cellvibrionaceae</taxon>
        <taxon>Saccharophagus</taxon>
    </lineage>
</organism>
<evidence type="ECO:0000313" key="1">
    <source>
        <dbReference type="EMBL" id="MDO6425062.1"/>
    </source>
</evidence>
<evidence type="ECO:0000313" key="2">
    <source>
        <dbReference type="Proteomes" id="UP001169760"/>
    </source>
</evidence>
<feature type="non-terminal residue" evidence="1">
    <location>
        <position position="1"/>
    </location>
</feature>
<dbReference type="Gene3D" id="3.55.50.30">
    <property type="match status" value="1"/>
</dbReference>
<gene>
    <name evidence="1" type="ORF">Q4521_21455</name>
</gene>
<sequence>VIGTQFNIKAYKNESNIYTTLVEGKVSVSVNSMNMVLVPNQQSKLNLDNNSLTVSEVDVRKEIAWKDGVFNFDRKVLKDIMVVLSRWYDVD</sequence>
<dbReference type="PANTHER" id="PTHR30273:SF2">
    <property type="entry name" value="PROTEIN FECR"/>
    <property type="match status" value="1"/>
</dbReference>
<dbReference type="GO" id="GO:0016989">
    <property type="term" value="F:sigma factor antagonist activity"/>
    <property type="evidence" value="ECO:0007669"/>
    <property type="project" value="TreeGrafter"/>
</dbReference>
<reference evidence="1" key="1">
    <citation type="submission" date="2023-07" db="EMBL/GenBank/DDBJ databases">
        <title>Genome content predicts the carbon catabolic preferences of heterotrophic bacteria.</title>
        <authorList>
            <person name="Gralka M."/>
        </authorList>
    </citation>
    <scope>NUCLEOTIDE SEQUENCE</scope>
    <source>
        <strain evidence="1">I3M17_2</strain>
    </source>
</reference>
<evidence type="ECO:0008006" key="3">
    <source>
        <dbReference type="Google" id="ProtNLM"/>
    </source>
</evidence>
<dbReference type="EMBL" id="JAUOPB010000209">
    <property type="protein sequence ID" value="MDO6425062.1"/>
    <property type="molecule type" value="Genomic_DNA"/>
</dbReference>
<comment type="caution">
    <text evidence="1">The sequence shown here is derived from an EMBL/GenBank/DDBJ whole genome shotgun (WGS) entry which is preliminary data.</text>
</comment>
<name>A0AAW7XDY2_9GAMM</name>
<dbReference type="AlphaFoldDB" id="A0AAW7XDY2"/>
<dbReference type="InterPro" id="IPR012373">
    <property type="entry name" value="Ferrdict_sens_TM"/>
</dbReference>
<dbReference type="RefSeq" id="WP_369292778.1">
    <property type="nucleotide sequence ID" value="NZ_JAUOPB010000209.1"/>
</dbReference>
<feature type="non-terminal residue" evidence="1">
    <location>
        <position position="91"/>
    </location>
</feature>
<accession>A0AAW7XDY2</accession>
<proteinExistence type="predicted"/>
<dbReference type="PANTHER" id="PTHR30273">
    <property type="entry name" value="PERIPLASMIC SIGNAL SENSOR AND SIGMA FACTOR ACTIVATOR FECR-RELATED"/>
    <property type="match status" value="1"/>
</dbReference>
<dbReference type="Gene3D" id="2.60.120.1440">
    <property type="match status" value="1"/>
</dbReference>
<dbReference type="Proteomes" id="UP001169760">
    <property type="component" value="Unassembled WGS sequence"/>
</dbReference>
<protein>
    <recommendedName>
        <fullName evidence="3">FecR protein domain-containing protein</fullName>
    </recommendedName>
</protein>